<name>A0A0A0M8P9_9GAMM</name>
<keyword evidence="1" id="KW-1133">Transmembrane helix</keyword>
<keyword evidence="1" id="KW-0812">Transmembrane</keyword>
<evidence type="ECO:0000256" key="1">
    <source>
        <dbReference type="SAM" id="Phobius"/>
    </source>
</evidence>
<organism evidence="2 3">
    <name type="scientific">Lysobacter defluvii IMMIB APB-9 = DSM 18482</name>
    <dbReference type="NCBI Taxonomy" id="1385515"/>
    <lineage>
        <taxon>Bacteria</taxon>
        <taxon>Pseudomonadati</taxon>
        <taxon>Pseudomonadota</taxon>
        <taxon>Gammaproteobacteria</taxon>
        <taxon>Lysobacterales</taxon>
        <taxon>Lysobacteraceae</taxon>
        <taxon>Novilysobacter</taxon>
    </lineage>
</organism>
<accession>A0A0A0M8P9</accession>
<evidence type="ECO:0000313" key="3">
    <source>
        <dbReference type="Proteomes" id="UP000030003"/>
    </source>
</evidence>
<keyword evidence="1" id="KW-0472">Membrane</keyword>
<dbReference type="eggNOG" id="ENOG5032UNU">
    <property type="taxonomic scope" value="Bacteria"/>
</dbReference>
<proteinExistence type="predicted"/>
<dbReference type="EMBL" id="AVBH01000063">
    <property type="protein sequence ID" value="KGO98619.1"/>
    <property type="molecule type" value="Genomic_DNA"/>
</dbReference>
<comment type="caution">
    <text evidence="2">The sequence shown here is derived from an EMBL/GenBank/DDBJ whole genome shotgun (WGS) entry which is preliminary data.</text>
</comment>
<evidence type="ECO:0000313" key="2">
    <source>
        <dbReference type="EMBL" id="KGO98619.1"/>
    </source>
</evidence>
<dbReference type="OrthoDB" id="8562850at2"/>
<feature type="transmembrane region" description="Helical" evidence="1">
    <location>
        <begin position="105"/>
        <end position="127"/>
    </location>
</feature>
<dbReference type="STRING" id="1385515.GCA_000423325_02475"/>
<dbReference type="AlphaFoldDB" id="A0A0A0M8P9"/>
<feature type="transmembrane region" description="Helical" evidence="1">
    <location>
        <begin position="76"/>
        <end position="99"/>
    </location>
</feature>
<sequence length="177" mass="18541">MKRGDPIFGEESLSKVAAVFADEAAARAAADRVRGDLGQEAVTVRMIAPGDRQAARKLEPEEKGVMFTAIKAHITLGLAGLVAGLVLFWILHAAGIAAIRSNPVVAAVVIAGFATTFGLFAGGLVTLRPDHDPLNIRVMEAIGEGRHVVVAHPVRHADAARVAELLESASGEVLRTL</sequence>
<dbReference type="RefSeq" id="WP_027070459.1">
    <property type="nucleotide sequence ID" value="NZ_AUHT01000012.1"/>
</dbReference>
<reference evidence="2 3" key="1">
    <citation type="submission" date="2013-08" db="EMBL/GenBank/DDBJ databases">
        <title>Genomic analysis of Lysobacter defluvii.</title>
        <authorList>
            <person name="Wang Q."/>
            <person name="Wang G."/>
        </authorList>
    </citation>
    <scope>NUCLEOTIDE SEQUENCE [LARGE SCALE GENOMIC DNA]</scope>
    <source>
        <strain evidence="2 3">IMMIB APB-9</strain>
    </source>
</reference>
<dbReference type="Proteomes" id="UP000030003">
    <property type="component" value="Unassembled WGS sequence"/>
</dbReference>
<protein>
    <submittedName>
        <fullName evidence="2">Riboflavin biosynthesis protein RibA</fullName>
    </submittedName>
</protein>
<gene>
    <name evidence="2" type="ORF">N791_00940</name>
</gene>
<keyword evidence="3" id="KW-1185">Reference proteome</keyword>